<comment type="caution">
    <text evidence="3">The sequence shown here is derived from an EMBL/GenBank/DDBJ whole genome shotgun (WGS) entry which is preliminary data.</text>
</comment>
<dbReference type="RefSeq" id="WP_185191418.1">
    <property type="nucleotide sequence ID" value="NZ_JACKXD010000001.1"/>
</dbReference>
<dbReference type="Gene3D" id="3.40.1350.10">
    <property type="match status" value="1"/>
</dbReference>
<dbReference type="InterPro" id="IPR011335">
    <property type="entry name" value="Restrct_endonuc-II-like"/>
</dbReference>
<dbReference type="GO" id="GO:0009307">
    <property type="term" value="P:DNA restriction-modification system"/>
    <property type="evidence" value="ECO:0007669"/>
    <property type="project" value="InterPro"/>
</dbReference>
<dbReference type="GO" id="GO:0004519">
    <property type="term" value="F:endonuclease activity"/>
    <property type="evidence" value="ECO:0007669"/>
    <property type="project" value="InterPro"/>
</dbReference>
<dbReference type="InterPro" id="IPR011856">
    <property type="entry name" value="tRNA_endonuc-like_dom_sf"/>
</dbReference>
<organism evidence="3 4">
    <name type="scientific">Halobellus ruber</name>
    <dbReference type="NCBI Taxonomy" id="2761102"/>
    <lineage>
        <taxon>Archaea</taxon>
        <taxon>Methanobacteriati</taxon>
        <taxon>Methanobacteriota</taxon>
        <taxon>Stenosarchaea group</taxon>
        <taxon>Halobacteria</taxon>
        <taxon>Halobacteriales</taxon>
        <taxon>Haloferacaceae</taxon>
        <taxon>Halobellus</taxon>
    </lineage>
</organism>
<dbReference type="Proteomes" id="UP000546257">
    <property type="component" value="Unassembled WGS sequence"/>
</dbReference>
<evidence type="ECO:0000259" key="1">
    <source>
        <dbReference type="Pfam" id="PF04471"/>
    </source>
</evidence>
<dbReference type="Pfam" id="PF04471">
    <property type="entry name" value="Mrr_cat"/>
    <property type="match status" value="1"/>
</dbReference>
<feature type="domain" description="Restriction endonuclease AspBHI N-terminal" evidence="2">
    <location>
        <begin position="41"/>
        <end position="200"/>
    </location>
</feature>
<evidence type="ECO:0000313" key="3">
    <source>
        <dbReference type="EMBL" id="MBB6645040.1"/>
    </source>
</evidence>
<dbReference type="InterPro" id="IPR041409">
    <property type="entry name" value="RE_AspBHI_N"/>
</dbReference>
<dbReference type="SUPFAM" id="SSF52980">
    <property type="entry name" value="Restriction endonuclease-like"/>
    <property type="match status" value="1"/>
</dbReference>
<reference evidence="3 4" key="1">
    <citation type="submission" date="2020-08" db="EMBL/GenBank/DDBJ databases">
        <authorList>
            <person name="Seo M.-J."/>
        </authorList>
    </citation>
    <scope>NUCLEOTIDE SEQUENCE [LARGE SCALE GENOMIC DNA]</scope>
    <source>
        <strain evidence="3 4">MBLA0160</strain>
    </source>
</reference>
<sequence length="383" mass="43084">MGQFGDQYVVGEEYRNSTDLTTNEYRGWLNAPLDGGVSYRGIEALRNPHTGTCEFIILYSSSTTSTSHDPWEDIINLEDGIAYYWGDSKAGDGPDPLSRRGNRLVKEQYCSTYAQNNRDEAPPVLFQKERVGWVTFKGCCIIDGLNITRHRDEGETVVNYRIDLEILDTDTVDLEWIHRKSRTGYDAGGPEAWDHWVKTGTVQRYSIYNEQIRSKTNQQPDARLEPLHEDIRTRLDGTSKDRGQKLELLIERLLESMDNMSQVRRTPSSGDKGVDIIGQTNLLPDVTLGGNKTKLKFKAQVKNKKGSVGGRELSRLASRVGDGEIGLFFTMSHYTDAAQRESLSTYPIRLFAGGDIVDMLVQTDLTDGSRLNDQVVSEINDSV</sequence>
<gene>
    <name evidence="3" type="ORF">H5V44_01775</name>
</gene>
<proteinExistence type="predicted"/>
<keyword evidence="4" id="KW-1185">Reference proteome</keyword>
<dbReference type="Gene3D" id="2.30.280.20">
    <property type="match status" value="1"/>
</dbReference>
<dbReference type="EMBL" id="JACKXD010000001">
    <property type="protein sequence ID" value="MBB6645040.1"/>
    <property type="molecule type" value="Genomic_DNA"/>
</dbReference>
<dbReference type="GO" id="GO:0003677">
    <property type="term" value="F:DNA binding"/>
    <property type="evidence" value="ECO:0007669"/>
    <property type="project" value="InterPro"/>
</dbReference>
<dbReference type="InterPro" id="IPR007560">
    <property type="entry name" value="Restrct_endonuc_IV_Mrr"/>
</dbReference>
<protein>
    <submittedName>
        <fullName evidence="3">DUF2034 domain-containing protein</fullName>
    </submittedName>
</protein>
<accession>A0A7J9SDQ6</accession>
<name>A0A7J9SDQ6_9EURY</name>
<dbReference type="Pfam" id="PF18062">
    <property type="entry name" value="RE_AspBHI_N"/>
    <property type="match status" value="1"/>
</dbReference>
<dbReference type="AlphaFoldDB" id="A0A7J9SDQ6"/>
<evidence type="ECO:0000313" key="4">
    <source>
        <dbReference type="Proteomes" id="UP000546257"/>
    </source>
</evidence>
<evidence type="ECO:0000259" key="2">
    <source>
        <dbReference type="Pfam" id="PF18062"/>
    </source>
</evidence>
<feature type="domain" description="Restriction endonuclease type IV Mrr" evidence="1">
    <location>
        <begin position="243"/>
        <end position="360"/>
    </location>
</feature>